<organism evidence="3 4">
    <name type="scientific">Prunus armeniaca</name>
    <name type="common">Apricot</name>
    <name type="synonym">Armeniaca vulgaris</name>
    <dbReference type="NCBI Taxonomy" id="36596"/>
    <lineage>
        <taxon>Eukaryota</taxon>
        <taxon>Viridiplantae</taxon>
        <taxon>Streptophyta</taxon>
        <taxon>Embryophyta</taxon>
        <taxon>Tracheophyta</taxon>
        <taxon>Spermatophyta</taxon>
        <taxon>Magnoliopsida</taxon>
        <taxon>eudicotyledons</taxon>
        <taxon>Gunneridae</taxon>
        <taxon>Pentapetalae</taxon>
        <taxon>rosids</taxon>
        <taxon>fabids</taxon>
        <taxon>Rosales</taxon>
        <taxon>Rosaceae</taxon>
        <taxon>Amygdaloideae</taxon>
        <taxon>Amygdaleae</taxon>
        <taxon>Prunus</taxon>
    </lineage>
</organism>
<reference evidence="3 4" key="1">
    <citation type="submission" date="2020-05" db="EMBL/GenBank/DDBJ databases">
        <authorList>
            <person name="Campoy J."/>
            <person name="Schneeberger K."/>
            <person name="Spophaly S."/>
        </authorList>
    </citation>
    <scope>NUCLEOTIDE SEQUENCE [LARGE SCALE GENOMIC DNA]</scope>
    <source>
        <strain evidence="3">PruArmRojPasFocal</strain>
    </source>
</reference>
<sequence>MSLKFLLVVSLGVLLLTTCSLADHDHHKPPRKPSPLEAENSFELDGKPPKGPRPPPKHRSPTPLDNEAVVPLKDVEASYKPPGKKPPHNPYKPPYKPPPSN</sequence>
<proteinExistence type="predicted"/>
<evidence type="ECO:0000313" key="3">
    <source>
        <dbReference type="EMBL" id="CAB4261769.1"/>
    </source>
</evidence>
<feature type="compositionally biased region" description="Pro residues" evidence="1">
    <location>
        <begin position="88"/>
        <end position="101"/>
    </location>
</feature>
<evidence type="ECO:0000256" key="1">
    <source>
        <dbReference type="SAM" id="MobiDB-lite"/>
    </source>
</evidence>
<gene>
    <name evidence="3" type="ORF">CURHAP_LOCUS677</name>
</gene>
<keyword evidence="2" id="KW-0732">Signal</keyword>
<feature type="signal peptide" evidence="2">
    <location>
        <begin position="1"/>
        <end position="22"/>
    </location>
</feature>
<feature type="region of interest" description="Disordered" evidence="1">
    <location>
        <begin position="21"/>
        <end position="101"/>
    </location>
</feature>
<feature type="chain" id="PRO_5026885085" description="Proline-rich protein" evidence="2">
    <location>
        <begin position="23"/>
        <end position="101"/>
    </location>
</feature>
<evidence type="ECO:0000256" key="2">
    <source>
        <dbReference type="SAM" id="SignalP"/>
    </source>
</evidence>
<accession>A0A6J5TDK9</accession>
<protein>
    <recommendedName>
        <fullName evidence="5">Proline-rich protein</fullName>
    </recommendedName>
</protein>
<dbReference type="AlphaFoldDB" id="A0A6J5TDK9"/>
<dbReference type="EMBL" id="CAEKDK010000001">
    <property type="protein sequence ID" value="CAB4261769.1"/>
    <property type="molecule type" value="Genomic_DNA"/>
</dbReference>
<name>A0A6J5TDK9_PRUAR</name>
<evidence type="ECO:0000313" key="4">
    <source>
        <dbReference type="Proteomes" id="UP000507222"/>
    </source>
</evidence>
<evidence type="ECO:0008006" key="5">
    <source>
        <dbReference type="Google" id="ProtNLM"/>
    </source>
</evidence>
<dbReference type="Proteomes" id="UP000507222">
    <property type="component" value="Unassembled WGS sequence"/>
</dbReference>